<protein>
    <recommendedName>
        <fullName evidence="14">NB-ARC domain-containing disease resistance protein</fullName>
    </recommendedName>
</protein>
<dbReference type="InterPro" id="IPR027417">
    <property type="entry name" value="P-loop_NTPase"/>
</dbReference>
<comment type="caution">
    <text evidence="12">The sequence shown here is derived from an EMBL/GenBank/DDBJ whole genome shotgun (WGS) entry which is preliminary data.</text>
</comment>
<dbReference type="SUPFAM" id="SSF52540">
    <property type="entry name" value="P-loop containing nucleoside triphosphate hydrolases"/>
    <property type="match status" value="1"/>
</dbReference>
<feature type="domain" description="Disease resistance N-terminal" evidence="9">
    <location>
        <begin position="10"/>
        <end position="94"/>
    </location>
</feature>
<dbReference type="Pfam" id="PF18052">
    <property type="entry name" value="Rx_N"/>
    <property type="match status" value="1"/>
</dbReference>
<dbReference type="InterPro" id="IPR038005">
    <property type="entry name" value="RX-like_CC"/>
</dbReference>
<evidence type="ECO:0000256" key="5">
    <source>
        <dbReference type="ARBA" id="ARBA00022821"/>
    </source>
</evidence>
<evidence type="ECO:0000259" key="10">
    <source>
        <dbReference type="Pfam" id="PF23559"/>
    </source>
</evidence>
<feature type="domain" description="Disease resistance protein winged helix" evidence="10">
    <location>
        <begin position="419"/>
        <end position="489"/>
    </location>
</feature>
<dbReference type="Proteomes" id="UP000585474">
    <property type="component" value="Unassembled WGS sequence"/>
</dbReference>
<dbReference type="Gene3D" id="3.80.10.10">
    <property type="entry name" value="Ribonuclease Inhibitor"/>
    <property type="match status" value="1"/>
</dbReference>
<dbReference type="FunFam" id="3.40.50.300:FF:001091">
    <property type="entry name" value="Probable disease resistance protein At1g61300"/>
    <property type="match status" value="1"/>
</dbReference>
<dbReference type="InterPro" id="IPR041118">
    <property type="entry name" value="Rx_N"/>
</dbReference>
<dbReference type="AlphaFoldDB" id="A0A7J0FCJ5"/>
<dbReference type="InterPro" id="IPR055414">
    <property type="entry name" value="LRR_R13L4/SHOC2-like"/>
</dbReference>
<dbReference type="Pfam" id="PF23598">
    <property type="entry name" value="LRR_14"/>
    <property type="match status" value="1"/>
</dbReference>
<evidence type="ECO:0000256" key="2">
    <source>
        <dbReference type="ARBA" id="ARBA00022614"/>
    </source>
</evidence>
<dbReference type="FunFam" id="1.10.10.10:FF:000322">
    <property type="entry name" value="Probable disease resistance protein At1g63360"/>
    <property type="match status" value="1"/>
</dbReference>
<dbReference type="OrthoDB" id="3429988at2759"/>
<keyword evidence="3" id="KW-0677">Repeat</keyword>
<evidence type="ECO:0008006" key="14">
    <source>
        <dbReference type="Google" id="ProtNLM"/>
    </source>
</evidence>
<keyword evidence="5" id="KW-0611">Plant defense</keyword>
<dbReference type="PRINTS" id="PR00364">
    <property type="entry name" value="DISEASERSIST"/>
</dbReference>
<evidence type="ECO:0000256" key="6">
    <source>
        <dbReference type="ARBA" id="ARBA00022840"/>
    </source>
</evidence>
<evidence type="ECO:0000259" key="8">
    <source>
        <dbReference type="Pfam" id="PF00931"/>
    </source>
</evidence>
<dbReference type="Gene3D" id="1.10.10.10">
    <property type="entry name" value="Winged helix-like DNA-binding domain superfamily/Winged helix DNA-binding domain"/>
    <property type="match status" value="1"/>
</dbReference>
<feature type="compositionally biased region" description="Polar residues" evidence="7">
    <location>
        <begin position="940"/>
        <end position="953"/>
    </location>
</feature>
<dbReference type="CDD" id="cd14798">
    <property type="entry name" value="RX-CC_like"/>
    <property type="match status" value="1"/>
</dbReference>
<evidence type="ECO:0000313" key="12">
    <source>
        <dbReference type="EMBL" id="GFY96333.1"/>
    </source>
</evidence>
<dbReference type="PANTHER" id="PTHR23155:SF1238">
    <property type="entry name" value="TOMV SUSCEPTIBLE PROTEIN TM-2"/>
    <property type="match status" value="1"/>
</dbReference>
<dbReference type="Gene3D" id="1.10.8.430">
    <property type="entry name" value="Helical domain of apoptotic protease-activating factors"/>
    <property type="match status" value="1"/>
</dbReference>
<sequence>MAHMVVSNVVRKTTDIIGNLVVEECTRLYWLRDDIKWIAREMGWIQAFLEDADAKQFNIQVMANLVSEIRYLAYDVEDIIDIYLPVVQTHKRKRFVSYLQCFACIFCDGYTNHKFSMEIASIKKRMEDINRKRITYGITDNITERIEEPRGSSQHFPHVDEEVIVGVDRHVEELRAKLIDHPIHHCTISIVGMPGVGKTTLAKQVYNFIRVNFECCSWVCVYKNARVKELMKDIARQVRMEKEKWENNADMEADLYEYLKQKKYLIVLDDVWETETWDAFKVGIPNRGIEGSRIIITSRNKEVGRYASCDTYLHDLFPLNDEQSWELFSKIVELHPDNLDETNSSPELREVGQQISQRCSGLPLAIAAMAGVLKKKEKDAWRGVLLKMGEQPGQISEILELSYHDLPCDLKPCFLYFGLFPEDHEIPARELTSLWVAEGYIPDQEGQTLEDTGEDFLNKLINRNLIQIATRKFDGRIKSCRIHDVLHSFCISIAKKNNFYKTYHGDYPVIDTQIRRIAIHHGLSDSISRNRHSRKLRAILVFNKEQERSELLEHVDEYRFIRVLCFEGFMFPRSFPRTIGNLILLKYLRLKGSSLRSLPSAIGNLSNLQTLDVQECETIILPAVIWKMQELRHILLASTSSFEKHITDLCLPNLQSLYTLNGDFLEAKCLLKLGHLRTLGLCCCMKQFGRMLTDGKPISEKLEKLQLEMWDDGPYDVRQSREIQELDTSKISDDQGLPTPPGPPLNLSGYQNLTCLYLEGPLMSLPKFPSSPVKLTLVRSALKQDPMEELGKLPNLKKLQLRRSSYMGCEMVISGAGSFPRLEVLIIEPVPCLKSLKVEEGVMPRLRCAKINGIITLEIQSERLKNIFSEFNYYLMHMNYLEQVNIDWPEDDFFFWEDGDSILPPTEISDKGKELISKGIVEQEIVEVQRGMSGNPLEIGQSSLSENPQDGSE</sequence>
<evidence type="ECO:0000256" key="4">
    <source>
        <dbReference type="ARBA" id="ARBA00022741"/>
    </source>
</evidence>
<dbReference type="GO" id="GO:0098542">
    <property type="term" value="P:defense response to other organism"/>
    <property type="evidence" value="ECO:0007669"/>
    <property type="project" value="TreeGrafter"/>
</dbReference>
<dbReference type="InterPro" id="IPR044974">
    <property type="entry name" value="Disease_R_plants"/>
</dbReference>
<feature type="region of interest" description="Disordered" evidence="7">
    <location>
        <begin position="932"/>
        <end position="953"/>
    </location>
</feature>
<dbReference type="InterPro" id="IPR002182">
    <property type="entry name" value="NB-ARC"/>
</dbReference>
<dbReference type="GO" id="GO:0005524">
    <property type="term" value="F:ATP binding"/>
    <property type="evidence" value="ECO:0007669"/>
    <property type="project" value="UniProtKB-KW"/>
</dbReference>
<proteinExistence type="inferred from homology"/>
<organism evidence="12 13">
    <name type="scientific">Actinidia rufa</name>
    <dbReference type="NCBI Taxonomy" id="165716"/>
    <lineage>
        <taxon>Eukaryota</taxon>
        <taxon>Viridiplantae</taxon>
        <taxon>Streptophyta</taxon>
        <taxon>Embryophyta</taxon>
        <taxon>Tracheophyta</taxon>
        <taxon>Spermatophyta</taxon>
        <taxon>Magnoliopsida</taxon>
        <taxon>eudicotyledons</taxon>
        <taxon>Gunneridae</taxon>
        <taxon>Pentapetalae</taxon>
        <taxon>asterids</taxon>
        <taxon>Ericales</taxon>
        <taxon>Actinidiaceae</taxon>
        <taxon>Actinidia</taxon>
    </lineage>
</organism>
<dbReference type="PANTHER" id="PTHR23155">
    <property type="entry name" value="DISEASE RESISTANCE PROTEIN RP"/>
    <property type="match status" value="1"/>
</dbReference>
<dbReference type="GO" id="GO:0043531">
    <property type="term" value="F:ADP binding"/>
    <property type="evidence" value="ECO:0007669"/>
    <property type="project" value="InterPro"/>
</dbReference>
<feature type="domain" description="Disease resistance R13L4/SHOC-2-like LRR" evidence="11">
    <location>
        <begin position="536"/>
        <end position="887"/>
    </location>
</feature>
<gene>
    <name evidence="12" type="ORF">Acr_11g0006390</name>
</gene>
<dbReference type="InterPro" id="IPR058922">
    <property type="entry name" value="WHD_DRP"/>
</dbReference>
<dbReference type="SUPFAM" id="SSF52058">
    <property type="entry name" value="L domain-like"/>
    <property type="match status" value="1"/>
</dbReference>
<evidence type="ECO:0000256" key="1">
    <source>
        <dbReference type="ARBA" id="ARBA00008894"/>
    </source>
</evidence>
<keyword evidence="6" id="KW-0067">ATP-binding</keyword>
<keyword evidence="4" id="KW-0547">Nucleotide-binding</keyword>
<dbReference type="GO" id="GO:0051607">
    <property type="term" value="P:defense response to virus"/>
    <property type="evidence" value="ECO:0007669"/>
    <property type="project" value="UniProtKB-ARBA"/>
</dbReference>
<evidence type="ECO:0000313" key="13">
    <source>
        <dbReference type="Proteomes" id="UP000585474"/>
    </source>
</evidence>
<evidence type="ECO:0000256" key="3">
    <source>
        <dbReference type="ARBA" id="ARBA00022737"/>
    </source>
</evidence>
<keyword evidence="2" id="KW-0433">Leucine-rich repeat</keyword>
<dbReference type="InterPro" id="IPR032675">
    <property type="entry name" value="LRR_dom_sf"/>
</dbReference>
<dbReference type="Gene3D" id="1.20.5.4130">
    <property type="match status" value="1"/>
</dbReference>
<accession>A0A7J0FCJ5</accession>
<feature type="domain" description="NB-ARC" evidence="8">
    <location>
        <begin position="168"/>
        <end position="333"/>
    </location>
</feature>
<dbReference type="Pfam" id="PF00931">
    <property type="entry name" value="NB-ARC"/>
    <property type="match status" value="1"/>
</dbReference>
<name>A0A7J0FCJ5_9ERIC</name>
<dbReference type="InterPro" id="IPR036388">
    <property type="entry name" value="WH-like_DNA-bd_sf"/>
</dbReference>
<keyword evidence="13" id="KW-1185">Reference proteome</keyword>
<dbReference type="Gene3D" id="3.40.50.300">
    <property type="entry name" value="P-loop containing nucleotide triphosphate hydrolases"/>
    <property type="match status" value="1"/>
</dbReference>
<dbReference type="EMBL" id="BJWL01000011">
    <property type="protein sequence ID" value="GFY96333.1"/>
    <property type="molecule type" value="Genomic_DNA"/>
</dbReference>
<dbReference type="Pfam" id="PF23559">
    <property type="entry name" value="WHD_DRP"/>
    <property type="match status" value="1"/>
</dbReference>
<evidence type="ECO:0000259" key="9">
    <source>
        <dbReference type="Pfam" id="PF18052"/>
    </source>
</evidence>
<dbReference type="InterPro" id="IPR042197">
    <property type="entry name" value="Apaf_helical"/>
</dbReference>
<reference evidence="12 13" key="1">
    <citation type="submission" date="2019-07" db="EMBL/GenBank/DDBJ databases">
        <title>De Novo Assembly of kiwifruit Actinidia rufa.</title>
        <authorList>
            <person name="Sugita-Konishi S."/>
            <person name="Sato K."/>
            <person name="Mori E."/>
            <person name="Abe Y."/>
            <person name="Kisaki G."/>
            <person name="Hamano K."/>
            <person name="Suezawa K."/>
            <person name="Otani M."/>
            <person name="Fukuda T."/>
            <person name="Manabe T."/>
            <person name="Gomi K."/>
            <person name="Tabuchi M."/>
            <person name="Akimitsu K."/>
            <person name="Kataoka I."/>
        </authorList>
    </citation>
    <scope>NUCLEOTIDE SEQUENCE [LARGE SCALE GENOMIC DNA]</scope>
    <source>
        <strain evidence="13">cv. Fuchu</strain>
    </source>
</reference>
<evidence type="ECO:0000256" key="7">
    <source>
        <dbReference type="SAM" id="MobiDB-lite"/>
    </source>
</evidence>
<evidence type="ECO:0000259" key="11">
    <source>
        <dbReference type="Pfam" id="PF23598"/>
    </source>
</evidence>
<comment type="similarity">
    <text evidence="1">Belongs to the disease resistance NB-LRR family.</text>
</comment>